<comment type="caution">
    <text evidence="1">The sequence shown here is derived from an EMBL/GenBank/DDBJ whole genome shotgun (WGS) entry which is preliminary data.</text>
</comment>
<accession>A0A9D4W652</accession>
<proteinExistence type="predicted"/>
<dbReference type="Gramene" id="Psat06G0254100-T1">
    <property type="protein sequence ID" value="KAI5396375.1"/>
    <property type="gene ID" value="KIW84_062541"/>
</dbReference>
<name>A0A9D4W652_PEA</name>
<dbReference type="Proteomes" id="UP001058974">
    <property type="component" value="Chromosome 6"/>
</dbReference>
<dbReference type="EMBL" id="JAMSHJ010000006">
    <property type="protein sequence ID" value="KAI5396375.1"/>
    <property type="molecule type" value="Genomic_DNA"/>
</dbReference>
<evidence type="ECO:0000313" key="2">
    <source>
        <dbReference type="Proteomes" id="UP001058974"/>
    </source>
</evidence>
<reference evidence="1 2" key="1">
    <citation type="journal article" date="2022" name="Nat. Genet.">
        <title>Improved pea reference genome and pan-genome highlight genomic features and evolutionary characteristics.</title>
        <authorList>
            <person name="Yang T."/>
            <person name="Liu R."/>
            <person name="Luo Y."/>
            <person name="Hu S."/>
            <person name="Wang D."/>
            <person name="Wang C."/>
            <person name="Pandey M.K."/>
            <person name="Ge S."/>
            <person name="Xu Q."/>
            <person name="Li N."/>
            <person name="Li G."/>
            <person name="Huang Y."/>
            <person name="Saxena R.K."/>
            <person name="Ji Y."/>
            <person name="Li M."/>
            <person name="Yan X."/>
            <person name="He Y."/>
            <person name="Liu Y."/>
            <person name="Wang X."/>
            <person name="Xiang C."/>
            <person name="Varshney R.K."/>
            <person name="Ding H."/>
            <person name="Gao S."/>
            <person name="Zong X."/>
        </authorList>
    </citation>
    <scope>NUCLEOTIDE SEQUENCE [LARGE SCALE GENOMIC DNA]</scope>
    <source>
        <strain evidence="1 2">cv. Zhongwan 6</strain>
    </source>
</reference>
<keyword evidence="2" id="KW-1185">Reference proteome</keyword>
<dbReference type="AlphaFoldDB" id="A0A9D4W652"/>
<sequence>MTVVLSTLKEAFTFVGYSHEPEGSSSLAEVGNPVMALAAFLAQLDTTMLDDKDLEDDHQKTKIASDASVDKIHLASTNGLPEKSTSKEQAMINHESGLDNCDDPCVSKANQRIERPQNCQIRAKTRLATAESIPGCDRNVEVLDSTYKTSQGPSVDILSRNRTRLSINDILKSWLSTSQALVANAASQGYEQEVIVVYRLGIIRLRGQCPALSNKLAIVIANQPSGFNYSVKIQHKAEP</sequence>
<evidence type="ECO:0000313" key="1">
    <source>
        <dbReference type="EMBL" id="KAI5396375.1"/>
    </source>
</evidence>
<protein>
    <submittedName>
        <fullName evidence="1">Uncharacterized protein</fullName>
    </submittedName>
</protein>
<gene>
    <name evidence="1" type="ORF">KIW84_062541</name>
</gene>
<organism evidence="1 2">
    <name type="scientific">Pisum sativum</name>
    <name type="common">Garden pea</name>
    <name type="synonym">Lathyrus oleraceus</name>
    <dbReference type="NCBI Taxonomy" id="3888"/>
    <lineage>
        <taxon>Eukaryota</taxon>
        <taxon>Viridiplantae</taxon>
        <taxon>Streptophyta</taxon>
        <taxon>Embryophyta</taxon>
        <taxon>Tracheophyta</taxon>
        <taxon>Spermatophyta</taxon>
        <taxon>Magnoliopsida</taxon>
        <taxon>eudicotyledons</taxon>
        <taxon>Gunneridae</taxon>
        <taxon>Pentapetalae</taxon>
        <taxon>rosids</taxon>
        <taxon>fabids</taxon>
        <taxon>Fabales</taxon>
        <taxon>Fabaceae</taxon>
        <taxon>Papilionoideae</taxon>
        <taxon>50 kb inversion clade</taxon>
        <taxon>NPAAA clade</taxon>
        <taxon>Hologalegina</taxon>
        <taxon>IRL clade</taxon>
        <taxon>Fabeae</taxon>
        <taxon>Lathyrus</taxon>
    </lineage>
</organism>